<dbReference type="AlphaFoldDB" id="A0AAV0VSG7"/>
<dbReference type="Gene3D" id="3.60.10.10">
    <property type="entry name" value="Endonuclease/exonuclease/phosphatase"/>
    <property type="match status" value="1"/>
</dbReference>
<evidence type="ECO:0000313" key="2">
    <source>
        <dbReference type="Proteomes" id="UP001160148"/>
    </source>
</evidence>
<dbReference type="SUPFAM" id="SSF56219">
    <property type="entry name" value="DNase I-like"/>
    <property type="match status" value="1"/>
</dbReference>
<accession>A0AAV0VSG7</accession>
<dbReference type="EMBL" id="CARXXK010000001">
    <property type="protein sequence ID" value="CAI6345671.1"/>
    <property type="molecule type" value="Genomic_DNA"/>
</dbReference>
<evidence type="ECO:0000313" key="1">
    <source>
        <dbReference type="EMBL" id="CAI6345671.1"/>
    </source>
</evidence>
<gene>
    <name evidence="1" type="ORF">MEUPH1_LOCUS2655</name>
</gene>
<sequence length="118" mass="13361">MNISSIKCHFDELLVLLSTSVVNFDIVVLYETWLLNDVNFIINGYQSFNSLDVNNKSDGVTLFIKNSYQVKNVCTNLMSNVNYSIEVNFDINGIEYTVTGCYRSPSDNIDAFLSSLYS</sequence>
<dbReference type="Proteomes" id="UP001160148">
    <property type="component" value="Unassembled WGS sequence"/>
</dbReference>
<protein>
    <submittedName>
        <fullName evidence="1">Uncharacterized protein</fullName>
    </submittedName>
</protein>
<name>A0AAV0VSG7_9HEMI</name>
<comment type="caution">
    <text evidence="1">The sequence shown here is derived from an EMBL/GenBank/DDBJ whole genome shotgun (WGS) entry which is preliminary data.</text>
</comment>
<proteinExistence type="predicted"/>
<reference evidence="1 2" key="1">
    <citation type="submission" date="2023-01" db="EMBL/GenBank/DDBJ databases">
        <authorList>
            <person name="Whitehead M."/>
        </authorList>
    </citation>
    <scope>NUCLEOTIDE SEQUENCE [LARGE SCALE GENOMIC DNA]</scope>
</reference>
<dbReference type="InterPro" id="IPR036691">
    <property type="entry name" value="Endo/exonu/phosph_ase_sf"/>
</dbReference>
<organism evidence="1 2">
    <name type="scientific">Macrosiphum euphorbiae</name>
    <name type="common">potato aphid</name>
    <dbReference type="NCBI Taxonomy" id="13131"/>
    <lineage>
        <taxon>Eukaryota</taxon>
        <taxon>Metazoa</taxon>
        <taxon>Ecdysozoa</taxon>
        <taxon>Arthropoda</taxon>
        <taxon>Hexapoda</taxon>
        <taxon>Insecta</taxon>
        <taxon>Pterygota</taxon>
        <taxon>Neoptera</taxon>
        <taxon>Paraneoptera</taxon>
        <taxon>Hemiptera</taxon>
        <taxon>Sternorrhyncha</taxon>
        <taxon>Aphidomorpha</taxon>
        <taxon>Aphidoidea</taxon>
        <taxon>Aphididae</taxon>
        <taxon>Macrosiphini</taxon>
        <taxon>Macrosiphum</taxon>
    </lineage>
</organism>
<keyword evidence="2" id="KW-1185">Reference proteome</keyword>